<evidence type="ECO:0000313" key="11">
    <source>
        <dbReference type="EMBL" id="KAK4117822.1"/>
    </source>
</evidence>
<dbReference type="PANTHER" id="PTHR33365">
    <property type="entry name" value="YALI0B05434P"/>
    <property type="match status" value="1"/>
</dbReference>
<evidence type="ECO:0000256" key="6">
    <source>
        <dbReference type="ARBA" id="ARBA00023026"/>
    </source>
</evidence>
<evidence type="ECO:0008006" key="13">
    <source>
        <dbReference type="Google" id="ProtNLM"/>
    </source>
</evidence>
<dbReference type="GO" id="GO:0016020">
    <property type="term" value="C:membrane"/>
    <property type="evidence" value="ECO:0007669"/>
    <property type="project" value="UniProtKB-SubCell"/>
</dbReference>
<dbReference type="EMBL" id="MU853332">
    <property type="protein sequence ID" value="KAK4117822.1"/>
    <property type="molecule type" value="Genomic_DNA"/>
</dbReference>
<evidence type="ECO:0000256" key="7">
    <source>
        <dbReference type="ARBA" id="ARBA00023136"/>
    </source>
</evidence>
<name>A0AAN6TNR4_9PEZI</name>
<sequence>MDLKKAETNEEEQAFLHSSGSRDGVATDFCSPECQRRSATKRRRRRVTWWLRLLLDIGMAVTIVYLLVFKPFSVGRKLIRRTPVPEFPHKIYKFKIDPQYVSEDMWFNESLTLGKLHNWVPLSSQSRGYVKVPDDPSRYDLPKPIPLVLDPERHEGPGYMVGVFHQLHCLSYLIEHYQQGYAGVNLTDEVAFHSAHCFNYIRQALMCNADTTLEGMTEEGPGEGTEHECIDYDALLEWANENAMHMQRWRTGLVPEEADIL</sequence>
<dbReference type="GO" id="GO:0043386">
    <property type="term" value="P:mycotoxin biosynthetic process"/>
    <property type="evidence" value="ECO:0007669"/>
    <property type="project" value="InterPro"/>
</dbReference>
<evidence type="ECO:0000256" key="10">
    <source>
        <dbReference type="SAM" id="Phobius"/>
    </source>
</evidence>
<evidence type="ECO:0000256" key="3">
    <source>
        <dbReference type="ARBA" id="ARBA00022692"/>
    </source>
</evidence>
<evidence type="ECO:0000256" key="8">
    <source>
        <dbReference type="ARBA" id="ARBA00023180"/>
    </source>
</evidence>
<comment type="caution">
    <text evidence="11">The sequence shown here is derived from an EMBL/GenBank/DDBJ whole genome shotgun (WGS) entry which is preliminary data.</text>
</comment>
<dbReference type="InterPro" id="IPR021765">
    <property type="entry name" value="UstYa-like"/>
</dbReference>
<evidence type="ECO:0000256" key="5">
    <source>
        <dbReference type="ARBA" id="ARBA00023002"/>
    </source>
</evidence>
<dbReference type="GeneID" id="89934896"/>
<keyword evidence="7 10" id="KW-0472">Membrane</keyword>
<evidence type="ECO:0000313" key="12">
    <source>
        <dbReference type="Proteomes" id="UP001302812"/>
    </source>
</evidence>
<dbReference type="GO" id="GO:0016491">
    <property type="term" value="F:oxidoreductase activity"/>
    <property type="evidence" value="ECO:0007669"/>
    <property type="project" value="UniProtKB-KW"/>
</dbReference>
<keyword evidence="4 10" id="KW-1133">Transmembrane helix</keyword>
<keyword evidence="3 10" id="KW-0812">Transmembrane</keyword>
<keyword evidence="8" id="KW-0325">Glycoprotein</keyword>
<gene>
    <name evidence="11" type="ORF">N656DRAFT_699227</name>
</gene>
<comment type="similarity">
    <text evidence="9">Belongs to the ustYa family.</text>
</comment>
<dbReference type="Proteomes" id="UP001302812">
    <property type="component" value="Unassembled WGS sequence"/>
</dbReference>
<accession>A0AAN6TNR4</accession>
<proteinExistence type="inferred from homology"/>
<comment type="pathway">
    <text evidence="2">Mycotoxin biosynthesis.</text>
</comment>
<evidence type="ECO:0000256" key="4">
    <source>
        <dbReference type="ARBA" id="ARBA00022989"/>
    </source>
</evidence>
<protein>
    <recommendedName>
        <fullName evidence="13">Oxidase ustYa</fullName>
    </recommendedName>
</protein>
<organism evidence="11 12">
    <name type="scientific">Canariomyces notabilis</name>
    <dbReference type="NCBI Taxonomy" id="2074819"/>
    <lineage>
        <taxon>Eukaryota</taxon>
        <taxon>Fungi</taxon>
        <taxon>Dikarya</taxon>
        <taxon>Ascomycota</taxon>
        <taxon>Pezizomycotina</taxon>
        <taxon>Sordariomycetes</taxon>
        <taxon>Sordariomycetidae</taxon>
        <taxon>Sordariales</taxon>
        <taxon>Chaetomiaceae</taxon>
        <taxon>Canariomyces</taxon>
    </lineage>
</organism>
<evidence type="ECO:0000256" key="9">
    <source>
        <dbReference type="ARBA" id="ARBA00035112"/>
    </source>
</evidence>
<reference evidence="11" key="2">
    <citation type="submission" date="2023-05" db="EMBL/GenBank/DDBJ databases">
        <authorList>
            <consortium name="Lawrence Berkeley National Laboratory"/>
            <person name="Steindorff A."/>
            <person name="Hensen N."/>
            <person name="Bonometti L."/>
            <person name="Westerberg I."/>
            <person name="Brannstrom I.O."/>
            <person name="Guillou S."/>
            <person name="Cros-Aarteil S."/>
            <person name="Calhoun S."/>
            <person name="Haridas S."/>
            <person name="Kuo A."/>
            <person name="Mondo S."/>
            <person name="Pangilinan J."/>
            <person name="Riley R."/>
            <person name="Labutti K."/>
            <person name="Andreopoulos B."/>
            <person name="Lipzen A."/>
            <person name="Chen C."/>
            <person name="Yanf M."/>
            <person name="Daum C."/>
            <person name="Ng V."/>
            <person name="Clum A."/>
            <person name="Ohm R."/>
            <person name="Martin F."/>
            <person name="Silar P."/>
            <person name="Natvig D."/>
            <person name="Lalanne C."/>
            <person name="Gautier V."/>
            <person name="Ament-Velasquez S.L."/>
            <person name="Kruys A."/>
            <person name="Hutchinson M.I."/>
            <person name="Powell A.J."/>
            <person name="Barry K."/>
            <person name="Miller A.N."/>
            <person name="Grigoriev I.V."/>
            <person name="Debuchy R."/>
            <person name="Gladieux P."/>
            <person name="Thoren M.H."/>
            <person name="Johannesson H."/>
        </authorList>
    </citation>
    <scope>NUCLEOTIDE SEQUENCE</scope>
    <source>
        <strain evidence="11">CBS 508.74</strain>
    </source>
</reference>
<keyword evidence="12" id="KW-1185">Reference proteome</keyword>
<evidence type="ECO:0000256" key="2">
    <source>
        <dbReference type="ARBA" id="ARBA00004685"/>
    </source>
</evidence>
<keyword evidence="5" id="KW-0560">Oxidoreductase</keyword>
<reference evidence="11" key="1">
    <citation type="journal article" date="2023" name="Mol. Phylogenet. Evol.">
        <title>Genome-scale phylogeny and comparative genomics of the fungal order Sordariales.</title>
        <authorList>
            <person name="Hensen N."/>
            <person name="Bonometti L."/>
            <person name="Westerberg I."/>
            <person name="Brannstrom I.O."/>
            <person name="Guillou S."/>
            <person name="Cros-Aarteil S."/>
            <person name="Calhoun S."/>
            <person name="Haridas S."/>
            <person name="Kuo A."/>
            <person name="Mondo S."/>
            <person name="Pangilinan J."/>
            <person name="Riley R."/>
            <person name="LaButti K."/>
            <person name="Andreopoulos B."/>
            <person name="Lipzen A."/>
            <person name="Chen C."/>
            <person name="Yan M."/>
            <person name="Daum C."/>
            <person name="Ng V."/>
            <person name="Clum A."/>
            <person name="Steindorff A."/>
            <person name="Ohm R.A."/>
            <person name="Martin F."/>
            <person name="Silar P."/>
            <person name="Natvig D.O."/>
            <person name="Lalanne C."/>
            <person name="Gautier V."/>
            <person name="Ament-Velasquez S.L."/>
            <person name="Kruys A."/>
            <person name="Hutchinson M.I."/>
            <person name="Powell A.J."/>
            <person name="Barry K."/>
            <person name="Miller A.N."/>
            <person name="Grigoriev I.V."/>
            <person name="Debuchy R."/>
            <person name="Gladieux P."/>
            <person name="Hiltunen Thoren M."/>
            <person name="Johannesson H."/>
        </authorList>
    </citation>
    <scope>NUCLEOTIDE SEQUENCE</scope>
    <source>
        <strain evidence="11">CBS 508.74</strain>
    </source>
</reference>
<dbReference type="Pfam" id="PF11807">
    <property type="entry name" value="UstYa"/>
    <property type="match status" value="1"/>
</dbReference>
<dbReference type="PANTHER" id="PTHR33365:SF11">
    <property type="entry name" value="TAT PATHWAY SIGNAL SEQUENCE"/>
    <property type="match status" value="1"/>
</dbReference>
<evidence type="ECO:0000256" key="1">
    <source>
        <dbReference type="ARBA" id="ARBA00004167"/>
    </source>
</evidence>
<dbReference type="RefSeq" id="XP_064675392.1">
    <property type="nucleotide sequence ID" value="XM_064810771.1"/>
</dbReference>
<feature type="transmembrane region" description="Helical" evidence="10">
    <location>
        <begin position="49"/>
        <end position="68"/>
    </location>
</feature>
<keyword evidence="6" id="KW-0843">Virulence</keyword>
<comment type="subcellular location">
    <subcellularLocation>
        <location evidence="1">Membrane</location>
        <topology evidence="1">Single-pass membrane protein</topology>
    </subcellularLocation>
</comment>
<dbReference type="AlphaFoldDB" id="A0AAN6TNR4"/>